<dbReference type="AlphaFoldDB" id="A0A2G9ZA07"/>
<feature type="domain" description="Methylated-DNA-[protein]-cysteine S-methyltransferase DNA binding" evidence="7">
    <location>
        <begin position="84"/>
        <end position="116"/>
    </location>
</feature>
<keyword evidence="3" id="KW-0808">Transferase</keyword>
<dbReference type="Gene3D" id="1.10.10.10">
    <property type="entry name" value="Winged helix-like DNA-binding domain superfamily/Winged helix DNA-binding domain"/>
    <property type="match status" value="1"/>
</dbReference>
<dbReference type="SUPFAM" id="SSF46767">
    <property type="entry name" value="Methylated DNA-protein cysteine methyltransferase, C-terminal domain"/>
    <property type="match status" value="2"/>
</dbReference>
<evidence type="ECO:0000313" key="8">
    <source>
        <dbReference type="EMBL" id="PIP30002.1"/>
    </source>
</evidence>
<dbReference type="GO" id="GO:0032259">
    <property type="term" value="P:methylation"/>
    <property type="evidence" value="ECO:0007669"/>
    <property type="project" value="UniProtKB-KW"/>
</dbReference>
<name>A0A2G9ZA07_9BACT</name>
<comment type="catalytic activity">
    <reaction evidence="6">
        <text>a 6-O-methyl-2'-deoxyguanosine in DNA + L-cysteinyl-[protein] = S-methyl-L-cysteinyl-[protein] + a 2'-deoxyguanosine in DNA</text>
        <dbReference type="Rhea" id="RHEA:24000"/>
        <dbReference type="Rhea" id="RHEA-COMP:10131"/>
        <dbReference type="Rhea" id="RHEA-COMP:10132"/>
        <dbReference type="Rhea" id="RHEA-COMP:11367"/>
        <dbReference type="Rhea" id="RHEA-COMP:11368"/>
        <dbReference type="ChEBI" id="CHEBI:29950"/>
        <dbReference type="ChEBI" id="CHEBI:82612"/>
        <dbReference type="ChEBI" id="CHEBI:85445"/>
        <dbReference type="ChEBI" id="CHEBI:85448"/>
        <dbReference type="EC" id="2.1.1.63"/>
    </reaction>
</comment>
<comment type="caution">
    <text evidence="8">The sequence shown here is derived from an EMBL/GenBank/DDBJ whole genome shotgun (WGS) entry which is preliminary data.</text>
</comment>
<keyword evidence="2" id="KW-0489">Methyltransferase</keyword>
<dbReference type="InterPro" id="IPR001497">
    <property type="entry name" value="MethylDNA_cys_MeTrfase_AS"/>
</dbReference>
<keyword evidence="4" id="KW-0227">DNA damage</keyword>
<dbReference type="InterPro" id="IPR014048">
    <property type="entry name" value="MethylDNA_cys_MeTrfase_DNA-bd"/>
</dbReference>
<evidence type="ECO:0000256" key="5">
    <source>
        <dbReference type="ARBA" id="ARBA00023204"/>
    </source>
</evidence>
<comment type="catalytic activity">
    <reaction evidence="1">
        <text>a 4-O-methyl-thymidine in DNA + L-cysteinyl-[protein] = a thymidine in DNA + S-methyl-L-cysteinyl-[protein]</text>
        <dbReference type="Rhea" id="RHEA:53428"/>
        <dbReference type="Rhea" id="RHEA-COMP:10131"/>
        <dbReference type="Rhea" id="RHEA-COMP:10132"/>
        <dbReference type="Rhea" id="RHEA-COMP:13555"/>
        <dbReference type="Rhea" id="RHEA-COMP:13556"/>
        <dbReference type="ChEBI" id="CHEBI:29950"/>
        <dbReference type="ChEBI" id="CHEBI:82612"/>
        <dbReference type="ChEBI" id="CHEBI:137386"/>
        <dbReference type="ChEBI" id="CHEBI:137387"/>
        <dbReference type="EC" id="2.1.1.63"/>
    </reaction>
</comment>
<evidence type="ECO:0000256" key="2">
    <source>
        <dbReference type="ARBA" id="ARBA00022603"/>
    </source>
</evidence>
<dbReference type="EMBL" id="PCRZ01000019">
    <property type="protein sequence ID" value="PIP30002.1"/>
    <property type="molecule type" value="Genomic_DNA"/>
</dbReference>
<protein>
    <recommendedName>
        <fullName evidence="7">Methylated-DNA-[protein]-cysteine S-methyltransferase DNA binding domain-containing protein</fullName>
    </recommendedName>
</protein>
<dbReference type="PANTHER" id="PTHR10815">
    <property type="entry name" value="METHYLATED-DNA--PROTEIN-CYSTEINE METHYLTRANSFERASE"/>
    <property type="match status" value="1"/>
</dbReference>
<sequence length="135" mass="15408">MRTQKQSQFCYRVYRATRKIPRGRVATYARVAWLAGFPRAARAAGNALSKNYARLLYATSYDNDHNDDWQKFSHSHCQKSSYSPVPCHRVVCSDGSVGGFARGARAKVTMLEKEGVEVKRGKVDLARFEWRRKSC</sequence>
<gene>
    <name evidence="8" type="ORF">COX26_01055</name>
</gene>
<dbReference type="Pfam" id="PF01035">
    <property type="entry name" value="DNA_binding_1"/>
    <property type="match status" value="2"/>
</dbReference>
<dbReference type="PROSITE" id="PS00374">
    <property type="entry name" value="MGMT"/>
    <property type="match status" value="1"/>
</dbReference>
<dbReference type="InterPro" id="IPR036388">
    <property type="entry name" value="WH-like_DNA-bd_sf"/>
</dbReference>
<feature type="domain" description="Methylated-DNA-[protein]-cysteine S-methyltransferase DNA binding" evidence="7">
    <location>
        <begin position="9"/>
        <end position="54"/>
    </location>
</feature>
<reference evidence="8 9" key="1">
    <citation type="submission" date="2017-09" db="EMBL/GenBank/DDBJ databases">
        <title>Depth-based differentiation of microbial function through sediment-hosted aquifers and enrichment of novel symbionts in the deep terrestrial subsurface.</title>
        <authorList>
            <person name="Probst A.J."/>
            <person name="Ladd B."/>
            <person name="Jarett J.K."/>
            <person name="Geller-Mcgrath D.E."/>
            <person name="Sieber C.M."/>
            <person name="Emerson J.B."/>
            <person name="Anantharaman K."/>
            <person name="Thomas B.C."/>
            <person name="Malmstrom R."/>
            <person name="Stieglmeier M."/>
            <person name="Klingl A."/>
            <person name="Woyke T."/>
            <person name="Ryan C.M."/>
            <person name="Banfield J.F."/>
        </authorList>
    </citation>
    <scope>NUCLEOTIDE SEQUENCE [LARGE SCALE GENOMIC DNA]</scope>
    <source>
        <strain evidence="8">CG23_combo_of_CG06-09_8_20_14_all_54_14</strain>
    </source>
</reference>
<dbReference type="PANTHER" id="PTHR10815:SF13">
    <property type="entry name" value="METHYLATED-DNA--PROTEIN-CYSTEINE METHYLTRANSFERASE"/>
    <property type="match status" value="1"/>
</dbReference>
<evidence type="ECO:0000256" key="3">
    <source>
        <dbReference type="ARBA" id="ARBA00022679"/>
    </source>
</evidence>
<evidence type="ECO:0000256" key="1">
    <source>
        <dbReference type="ARBA" id="ARBA00001286"/>
    </source>
</evidence>
<dbReference type="GO" id="GO:0003908">
    <property type="term" value="F:methylated-DNA-[protein]-cysteine S-methyltransferase activity"/>
    <property type="evidence" value="ECO:0007669"/>
    <property type="project" value="UniProtKB-EC"/>
</dbReference>
<dbReference type="GO" id="GO:0006281">
    <property type="term" value="P:DNA repair"/>
    <property type="evidence" value="ECO:0007669"/>
    <property type="project" value="UniProtKB-KW"/>
</dbReference>
<evidence type="ECO:0000313" key="9">
    <source>
        <dbReference type="Proteomes" id="UP000228812"/>
    </source>
</evidence>
<keyword evidence="5" id="KW-0234">DNA repair</keyword>
<evidence type="ECO:0000256" key="4">
    <source>
        <dbReference type="ARBA" id="ARBA00022763"/>
    </source>
</evidence>
<dbReference type="CDD" id="cd06445">
    <property type="entry name" value="ATase"/>
    <property type="match status" value="1"/>
</dbReference>
<accession>A0A2G9ZA07</accession>
<dbReference type="Proteomes" id="UP000228812">
    <property type="component" value="Unassembled WGS sequence"/>
</dbReference>
<evidence type="ECO:0000259" key="7">
    <source>
        <dbReference type="Pfam" id="PF01035"/>
    </source>
</evidence>
<dbReference type="InterPro" id="IPR036217">
    <property type="entry name" value="MethylDNA_cys_MeTrfase_DNAb"/>
</dbReference>
<organism evidence="8 9">
    <name type="scientific">Candidatus Jorgensenbacteria bacterium CG23_combo_of_CG06-09_8_20_14_all_54_14</name>
    <dbReference type="NCBI Taxonomy" id="1974595"/>
    <lineage>
        <taxon>Bacteria</taxon>
        <taxon>Candidatus Joergenseniibacteriota</taxon>
    </lineage>
</organism>
<evidence type="ECO:0000256" key="6">
    <source>
        <dbReference type="ARBA" id="ARBA00049348"/>
    </source>
</evidence>
<proteinExistence type="predicted"/>